<keyword evidence="5 8" id="KW-1133">Transmembrane helix</keyword>
<comment type="similarity">
    <text evidence="2">Belongs to the auxin efflux carrier (TC 2.A.69.1) family.</text>
</comment>
<evidence type="ECO:0000256" key="2">
    <source>
        <dbReference type="ARBA" id="ARBA00009177"/>
    </source>
</evidence>
<evidence type="ECO:0000256" key="6">
    <source>
        <dbReference type="ARBA" id="ARBA00023136"/>
    </source>
</evidence>
<keyword evidence="3" id="KW-0813">Transport</keyword>
<dbReference type="Pfam" id="PF03547">
    <property type="entry name" value="Mem_trans"/>
    <property type="match status" value="1"/>
</dbReference>
<dbReference type="OrthoDB" id="782537at2759"/>
<keyword evidence="6 8" id="KW-0472">Membrane</keyword>
<keyword evidence="4 8" id="KW-0812">Transmembrane</keyword>
<protein>
    <recommendedName>
        <fullName evidence="11">PIN-like protein</fullName>
    </recommendedName>
</protein>
<dbReference type="GO" id="GO:0005886">
    <property type="term" value="C:plasma membrane"/>
    <property type="evidence" value="ECO:0007669"/>
    <property type="project" value="TreeGrafter"/>
</dbReference>
<accession>A0A811RYN8</accession>
<comment type="subcellular location">
    <subcellularLocation>
        <location evidence="1">Membrane</location>
        <topology evidence="1">Multi-pass membrane protein</topology>
    </subcellularLocation>
</comment>
<feature type="transmembrane region" description="Helical" evidence="8">
    <location>
        <begin position="16"/>
        <end position="39"/>
    </location>
</feature>
<reference evidence="9" key="1">
    <citation type="submission" date="2020-10" db="EMBL/GenBank/DDBJ databases">
        <authorList>
            <person name="Han B."/>
            <person name="Lu T."/>
            <person name="Zhao Q."/>
            <person name="Huang X."/>
            <person name="Zhao Y."/>
        </authorList>
    </citation>
    <scope>NUCLEOTIDE SEQUENCE</scope>
</reference>
<evidence type="ECO:0000313" key="9">
    <source>
        <dbReference type="EMBL" id="CAD6334251.1"/>
    </source>
</evidence>
<dbReference type="GO" id="GO:0009734">
    <property type="term" value="P:auxin-activated signaling pathway"/>
    <property type="evidence" value="ECO:0007669"/>
    <property type="project" value="UniProtKB-KW"/>
</dbReference>
<evidence type="ECO:0000313" key="10">
    <source>
        <dbReference type="Proteomes" id="UP000604825"/>
    </source>
</evidence>
<gene>
    <name evidence="9" type="ORF">NCGR_LOCUS58349</name>
</gene>
<name>A0A811RYN8_9POAL</name>
<dbReference type="InterPro" id="IPR051107">
    <property type="entry name" value="Auxin_Efflux_Carrier"/>
</dbReference>
<sequence>MAQQDKLIPCGPSLTFLGLVLKFVLDPIAMTIGSIAVGLRGDVVRVAIIQAAVPQSITSFMFAKEYGLHPDVLSTAVIIGMLISVPLIILFYVGLQGL</sequence>
<evidence type="ECO:0000256" key="8">
    <source>
        <dbReference type="SAM" id="Phobius"/>
    </source>
</evidence>
<dbReference type="GO" id="GO:0005783">
    <property type="term" value="C:endoplasmic reticulum"/>
    <property type="evidence" value="ECO:0007669"/>
    <property type="project" value="TreeGrafter"/>
</dbReference>
<proteinExistence type="inferred from homology"/>
<evidence type="ECO:0000256" key="4">
    <source>
        <dbReference type="ARBA" id="ARBA00022692"/>
    </source>
</evidence>
<feature type="transmembrane region" description="Helical" evidence="8">
    <location>
        <begin position="75"/>
        <end position="95"/>
    </location>
</feature>
<dbReference type="PANTHER" id="PTHR31752">
    <property type="entry name" value="AUXIN EFFLUX CARRIER COMPONENT 1B-RELATED"/>
    <property type="match status" value="1"/>
</dbReference>
<evidence type="ECO:0000256" key="3">
    <source>
        <dbReference type="ARBA" id="ARBA00022448"/>
    </source>
</evidence>
<dbReference type="EMBL" id="CAJGYO010000017">
    <property type="protein sequence ID" value="CAD6334251.1"/>
    <property type="molecule type" value="Genomic_DNA"/>
</dbReference>
<comment type="caution">
    <text evidence="9">The sequence shown here is derived from an EMBL/GenBank/DDBJ whole genome shotgun (WGS) entry which is preliminary data.</text>
</comment>
<evidence type="ECO:0008006" key="11">
    <source>
        <dbReference type="Google" id="ProtNLM"/>
    </source>
</evidence>
<feature type="transmembrane region" description="Helical" evidence="8">
    <location>
        <begin position="46"/>
        <end position="63"/>
    </location>
</feature>
<evidence type="ECO:0000256" key="5">
    <source>
        <dbReference type="ARBA" id="ARBA00022989"/>
    </source>
</evidence>
<dbReference type="PANTHER" id="PTHR31752:SF2">
    <property type="entry name" value="AUXIN EFFLUX CARRIER COMPONENT 5"/>
    <property type="match status" value="1"/>
</dbReference>
<dbReference type="GO" id="GO:0009926">
    <property type="term" value="P:auxin polar transport"/>
    <property type="evidence" value="ECO:0007669"/>
    <property type="project" value="TreeGrafter"/>
</dbReference>
<organism evidence="9 10">
    <name type="scientific">Miscanthus lutarioriparius</name>
    <dbReference type="NCBI Taxonomy" id="422564"/>
    <lineage>
        <taxon>Eukaryota</taxon>
        <taxon>Viridiplantae</taxon>
        <taxon>Streptophyta</taxon>
        <taxon>Embryophyta</taxon>
        <taxon>Tracheophyta</taxon>
        <taxon>Spermatophyta</taxon>
        <taxon>Magnoliopsida</taxon>
        <taxon>Liliopsida</taxon>
        <taxon>Poales</taxon>
        <taxon>Poaceae</taxon>
        <taxon>PACMAD clade</taxon>
        <taxon>Panicoideae</taxon>
        <taxon>Andropogonodae</taxon>
        <taxon>Andropogoneae</taxon>
        <taxon>Saccharinae</taxon>
        <taxon>Miscanthus</taxon>
    </lineage>
</organism>
<dbReference type="InterPro" id="IPR004776">
    <property type="entry name" value="Mem_transp_PIN-like"/>
</dbReference>
<evidence type="ECO:0000256" key="7">
    <source>
        <dbReference type="ARBA" id="ARBA00023294"/>
    </source>
</evidence>
<evidence type="ECO:0000256" key="1">
    <source>
        <dbReference type="ARBA" id="ARBA00004141"/>
    </source>
</evidence>
<dbReference type="AlphaFoldDB" id="A0A811RYN8"/>
<keyword evidence="10" id="KW-1185">Reference proteome</keyword>
<dbReference type="GO" id="GO:0010329">
    <property type="term" value="F:auxin efflux transmembrane transporter activity"/>
    <property type="evidence" value="ECO:0007669"/>
    <property type="project" value="TreeGrafter"/>
</dbReference>
<dbReference type="Proteomes" id="UP000604825">
    <property type="component" value="Unassembled WGS sequence"/>
</dbReference>
<keyword evidence="7" id="KW-0927">Auxin signaling pathway</keyword>